<organism evidence="2 3">
    <name type="scientific">Paraglomus occultum</name>
    <dbReference type="NCBI Taxonomy" id="144539"/>
    <lineage>
        <taxon>Eukaryota</taxon>
        <taxon>Fungi</taxon>
        <taxon>Fungi incertae sedis</taxon>
        <taxon>Mucoromycota</taxon>
        <taxon>Glomeromycotina</taxon>
        <taxon>Glomeromycetes</taxon>
        <taxon>Paraglomerales</taxon>
        <taxon>Paraglomeraceae</taxon>
        <taxon>Paraglomus</taxon>
    </lineage>
</organism>
<protein>
    <submittedName>
        <fullName evidence="2">8849_t:CDS:1</fullName>
    </submittedName>
</protein>
<reference evidence="2" key="1">
    <citation type="submission" date="2021-06" db="EMBL/GenBank/DDBJ databases">
        <authorList>
            <person name="Kallberg Y."/>
            <person name="Tangrot J."/>
            <person name="Rosling A."/>
        </authorList>
    </citation>
    <scope>NUCLEOTIDE SEQUENCE</scope>
    <source>
        <strain evidence="2">IA702</strain>
    </source>
</reference>
<name>A0A9N9H0E4_9GLOM</name>
<comment type="caution">
    <text evidence="2">The sequence shown here is derived from an EMBL/GenBank/DDBJ whole genome shotgun (WGS) entry which is preliminary data.</text>
</comment>
<feature type="region of interest" description="Disordered" evidence="1">
    <location>
        <begin position="1"/>
        <end position="20"/>
    </location>
</feature>
<proteinExistence type="predicted"/>
<dbReference type="Proteomes" id="UP000789572">
    <property type="component" value="Unassembled WGS sequence"/>
</dbReference>
<sequence>RVNRTRNHGKIDSLSQVRVHPSIHPPPPALLLLRDVSKYGDVVELTLPPYIAEKVNEERQEELRKQIEVFLLSDDEEEQGKIEKEVHIQR</sequence>
<dbReference type="EMBL" id="CAJVPJ010003668">
    <property type="protein sequence ID" value="CAG8643278.1"/>
    <property type="molecule type" value="Genomic_DNA"/>
</dbReference>
<evidence type="ECO:0000313" key="3">
    <source>
        <dbReference type="Proteomes" id="UP000789572"/>
    </source>
</evidence>
<accession>A0A9N9H0E4</accession>
<keyword evidence="3" id="KW-1185">Reference proteome</keyword>
<evidence type="ECO:0000313" key="2">
    <source>
        <dbReference type="EMBL" id="CAG8643278.1"/>
    </source>
</evidence>
<dbReference type="AlphaFoldDB" id="A0A9N9H0E4"/>
<evidence type="ECO:0000256" key="1">
    <source>
        <dbReference type="SAM" id="MobiDB-lite"/>
    </source>
</evidence>
<feature type="non-terminal residue" evidence="2">
    <location>
        <position position="90"/>
    </location>
</feature>
<gene>
    <name evidence="2" type="ORF">POCULU_LOCUS9539</name>
</gene>